<accession>A0A931FNT0</accession>
<feature type="transmembrane region" description="Helical" evidence="1">
    <location>
        <begin position="12"/>
        <end position="40"/>
    </location>
</feature>
<feature type="transmembrane region" description="Helical" evidence="1">
    <location>
        <begin position="52"/>
        <end position="74"/>
    </location>
</feature>
<evidence type="ECO:0000313" key="2">
    <source>
        <dbReference type="EMBL" id="MBF9233990.1"/>
    </source>
</evidence>
<feature type="transmembrane region" description="Helical" evidence="1">
    <location>
        <begin position="95"/>
        <end position="117"/>
    </location>
</feature>
<evidence type="ECO:0000256" key="1">
    <source>
        <dbReference type="SAM" id="Phobius"/>
    </source>
</evidence>
<organism evidence="2 3">
    <name type="scientific">Microvirga alba</name>
    <dbReference type="NCBI Taxonomy" id="2791025"/>
    <lineage>
        <taxon>Bacteria</taxon>
        <taxon>Pseudomonadati</taxon>
        <taxon>Pseudomonadota</taxon>
        <taxon>Alphaproteobacteria</taxon>
        <taxon>Hyphomicrobiales</taxon>
        <taxon>Methylobacteriaceae</taxon>
        <taxon>Microvirga</taxon>
    </lineage>
</organism>
<keyword evidence="1" id="KW-0812">Transmembrane</keyword>
<keyword evidence="3" id="KW-1185">Reference proteome</keyword>
<keyword evidence="1" id="KW-1133">Transmembrane helix</keyword>
<dbReference type="EMBL" id="JADQDO010000005">
    <property type="protein sequence ID" value="MBF9233990.1"/>
    <property type="molecule type" value="Genomic_DNA"/>
</dbReference>
<comment type="caution">
    <text evidence="2">The sequence shown here is derived from an EMBL/GenBank/DDBJ whole genome shotgun (WGS) entry which is preliminary data.</text>
</comment>
<proteinExistence type="predicted"/>
<name>A0A931FNT0_9HYPH</name>
<sequence>MAPLAAAMAYSAFYGAWGAVFFVTFATALGCAIILGAPAYWVLRRYVRPTSIFITLTGGLLALVPGLLIAIGFWSRAIEARDRMPAGIVAAELRFLGLLFASGFVGGLSFWICAVWHNLKLSKSVNF</sequence>
<keyword evidence="1" id="KW-0472">Membrane</keyword>
<dbReference type="Proteomes" id="UP000599312">
    <property type="component" value="Unassembled WGS sequence"/>
</dbReference>
<gene>
    <name evidence="2" type="ORF">I2H38_11430</name>
</gene>
<evidence type="ECO:0000313" key="3">
    <source>
        <dbReference type="Proteomes" id="UP000599312"/>
    </source>
</evidence>
<reference evidence="2" key="1">
    <citation type="submission" date="2020-11" db="EMBL/GenBank/DDBJ databases">
        <authorList>
            <person name="Kim M.K."/>
        </authorList>
    </citation>
    <scope>NUCLEOTIDE SEQUENCE</scope>
    <source>
        <strain evidence="2">BT350</strain>
    </source>
</reference>
<protein>
    <submittedName>
        <fullName evidence="2">Uncharacterized protein</fullName>
    </submittedName>
</protein>
<dbReference type="AlphaFoldDB" id="A0A931FNT0"/>